<evidence type="ECO:0000313" key="10">
    <source>
        <dbReference type="EMBL" id="KXU82347.1"/>
    </source>
</evidence>
<dbReference type="Gene3D" id="3.40.50.2300">
    <property type="match status" value="1"/>
</dbReference>
<dbReference type="InterPro" id="IPR001867">
    <property type="entry name" value="OmpR/PhoB-type_DNA-bd"/>
</dbReference>
<dbReference type="Pfam" id="PF00486">
    <property type="entry name" value="Trans_reg_C"/>
    <property type="match status" value="1"/>
</dbReference>
<evidence type="ECO:0000313" key="11">
    <source>
        <dbReference type="Proteomes" id="UP000075613"/>
    </source>
</evidence>
<organism evidence="10 11">
    <name type="scientific">Paraburkholderia monticola</name>
    <dbReference type="NCBI Taxonomy" id="1399968"/>
    <lineage>
        <taxon>Bacteria</taxon>
        <taxon>Pseudomonadati</taxon>
        <taxon>Pseudomonadota</taxon>
        <taxon>Betaproteobacteria</taxon>
        <taxon>Burkholderiales</taxon>
        <taxon>Burkholderiaceae</taxon>
        <taxon>Paraburkholderia</taxon>
    </lineage>
</organism>
<feature type="domain" description="OmpR/PhoB-type" evidence="9">
    <location>
        <begin position="137"/>
        <end position="236"/>
    </location>
</feature>
<dbReference type="Proteomes" id="UP000075613">
    <property type="component" value="Unassembled WGS sequence"/>
</dbReference>
<evidence type="ECO:0000256" key="1">
    <source>
        <dbReference type="ARBA" id="ARBA00022553"/>
    </source>
</evidence>
<comment type="caution">
    <text evidence="10">The sequence shown here is derived from an EMBL/GenBank/DDBJ whole genome shotgun (WGS) entry which is preliminary data.</text>
</comment>
<evidence type="ECO:0000259" key="8">
    <source>
        <dbReference type="PROSITE" id="PS50110"/>
    </source>
</evidence>
<dbReference type="PANTHER" id="PTHR48111:SF76">
    <property type="entry name" value="TWO-COMPONENT RESPONSE REGULATOR"/>
    <property type="match status" value="1"/>
</dbReference>
<gene>
    <name evidence="10" type="ORF">CI15_32900</name>
</gene>
<dbReference type="GO" id="GO:0032993">
    <property type="term" value="C:protein-DNA complex"/>
    <property type="evidence" value="ECO:0007669"/>
    <property type="project" value="TreeGrafter"/>
</dbReference>
<proteinExistence type="predicted"/>
<keyword evidence="11" id="KW-1185">Reference proteome</keyword>
<evidence type="ECO:0000256" key="6">
    <source>
        <dbReference type="PROSITE-ProRule" id="PRU00169"/>
    </source>
</evidence>
<keyword evidence="4 7" id="KW-0238">DNA-binding</keyword>
<keyword evidence="1 6" id="KW-0597">Phosphoprotein</keyword>
<dbReference type="Gene3D" id="6.10.250.690">
    <property type="match status" value="1"/>
</dbReference>
<dbReference type="CDD" id="cd00383">
    <property type="entry name" value="trans_reg_C"/>
    <property type="match status" value="1"/>
</dbReference>
<reference evidence="10 11" key="1">
    <citation type="journal article" date="2015" name="Int. J. Syst. Evol. Microbiol.">
        <title>Burkholderia monticola sp. nov., isolated from mountain soil.</title>
        <authorList>
            <person name="Baek I."/>
            <person name="Seo B."/>
            <person name="Lee I."/>
            <person name="Yi H."/>
            <person name="Chun J."/>
        </authorList>
    </citation>
    <scope>NUCLEOTIDE SEQUENCE [LARGE SCALE GENOMIC DNA]</scope>
    <source>
        <strain evidence="10 11">JC2948</strain>
    </source>
</reference>
<evidence type="ECO:0000256" key="4">
    <source>
        <dbReference type="ARBA" id="ARBA00023125"/>
    </source>
</evidence>
<sequence length="238" mass="26256">MSSLPASHCRVLVVEDDPGAGLEITAALEDYGFEVECVPTGFHGLLRATNGEFDALVLDRMLPDLDGLSILATLRNIGKQMPVLILSALDAVDERVRGLRAGGDDYLVKPFNGLELTARLNALLRRRRAATNGTSAASVLRVDDLTLDTQTRVVRRGDQIVDLKPREYSLLEYLMRHAGEVVTRAMLLESVWNYHFSTQTNVIDMHISNLRRKLSFNGRLSAMVVTVRNAGYIIHAAG</sequence>
<dbReference type="PROSITE" id="PS50110">
    <property type="entry name" value="RESPONSE_REGULATORY"/>
    <property type="match status" value="1"/>
</dbReference>
<feature type="modified residue" description="4-aspartylphosphate" evidence="6">
    <location>
        <position position="59"/>
    </location>
</feature>
<evidence type="ECO:0000256" key="2">
    <source>
        <dbReference type="ARBA" id="ARBA00023012"/>
    </source>
</evidence>
<dbReference type="InterPro" id="IPR011006">
    <property type="entry name" value="CheY-like_superfamily"/>
</dbReference>
<dbReference type="Gene3D" id="1.10.10.10">
    <property type="entry name" value="Winged helix-like DNA-binding domain superfamily/Winged helix DNA-binding domain"/>
    <property type="match status" value="1"/>
</dbReference>
<dbReference type="SMART" id="SM00862">
    <property type="entry name" value="Trans_reg_C"/>
    <property type="match status" value="1"/>
</dbReference>
<dbReference type="EMBL" id="LRBG01000039">
    <property type="protein sequence ID" value="KXU82347.1"/>
    <property type="molecule type" value="Genomic_DNA"/>
</dbReference>
<accession>A0A149PBE8</accession>
<dbReference type="SUPFAM" id="SSF52172">
    <property type="entry name" value="CheY-like"/>
    <property type="match status" value="1"/>
</dbReference>
<dbReference type="PROSITE" id="PS51755">
    <property type="entry name" value="OMPR_PHOB"/>
    <property type="match status" value="1"/>
</dbReference>
<protein>
    <submittedName>
        <fullName evidence="10">Two-component system response regulator</fullName>
    </submittedName>
</protein>
<dbReference type="InterPro" id="IPR036388">
    <property type="entry name" value="WH-like_DNA-bd_sf"/>
</dbReference>
<dbReference type="OrthoDB" id="9802426at2"/>
<keyword evidence="5" id="KW-0804">Transcription</keyword>
<dbReference type="STRING" id="1399968.CI15_32900"/>
<evidence type="ECO:0000259" key="9">
    <source>
        <dbReference type="PROSITE" id="PS51755"/>
    </source>
</evidence>
<name>A0A149PBE8_9BURK</name>
<evidence type="ECO:0000256" key="7">
    <source>
        <dbReference type="PROSITE-ProRule" id="PRU01091"/>
    </source>
</evidence>
<evidence type="ECO:0000256" key="5">
    <source>
        <dbReference type="ARBA" id="ARBA00023163"/>
    </source>
</evidence>
<dbReference type="InterPro" id="IPR039420">
    <property type="entry name" value="WalR-like"/>
</dbReference>
<dbReference type="SMART" id="SM00448">
    <property type="entry name" value="REC"/>
    <property type="match status" value="1"/>
</dbReference>
<keyword evidence="3" id="KW-0805">Transcription regulation</keyword>
<dbReference type="PANTHER" id="PTHR48111">
    <property type="entry name" value="REGULATOR OF RPOS"/>
    <property type="match status" value="1"/>
</dbReference>
<dbReference type="RefSeq" id="WP_062137235.1">
    <property type="nucleotide sequence ID" value="NZ_LRBG01000039.1"/>
</dbReference>
<dbReference type="Pfam" id="PF00072">
    <property type="entry name" value="Response_reg"/>
    <property type="match status" value="1"/>
</dbReference>
<feature type="domain" description="Response regulatory" evidence="8">
    <location>
        <begin position="10"/>
        <end position="124"/>
    </location>
</feature>
<dbReference type="GO" id="GO:0005829">
    <property type="term" value="C:cytosol"/>
    <property type="evidence" value="ECO:0007669"/>
    <property type="project" value="TreeGrafter"/>
</dbReference>
<dbReference type="GO" id="GO:0000976">
    <property type="term" value="F:transcription cis-regulatory region binding"/>
    <property type="evidence" value="ECO:0007669"/>
    <property type="project" value="TreeGrafter"/>
</dbReference>
<keyword evidence="2" id="KW-0902">Two-component regulatory system</keyword>
<dbReference type="AlphaFoldDB" id="A0A149PBE8"/>
<feature type="DNA-binding region" description="OmpR/PhoB-type" evidence="7">
    <location>
        <begin position="137"/>
        <end position="236"/>
    </location>
</feature>
<dbReference type="FunFam" id="1.10.10.10:FF:000005">
    <property type="entry name" value="Two-component system response regulator"/>
    <property type="match status" value="1"/>
</dbReference>
<dbReference type="GO" id="GO:0000156">
    <property type="term" value="F:phosphorelay response regulator activity"/>
    <property type="evidence" value="ECO:0007669"/>
    <property type="project" value="TreeGrafter"/>
</dbReference>
<evidence type="ECO:0000256" key="3">
    <source>
        <dbReference type="ARBA" id="ARBA00023015"/>
    </source>
</evidence>
<dbReference type="GO" id="GO:0006355">
    <property type="term" value="P:regulation of DNA-templated transcription"/>
    <property type="evidence" value="ECO:0007669"/>
    <property type="project" value="InterPro"/>
</dbReference>
<dbReference type="InterPro" id="IPR001789">
    <property type="entry name" value="Sig_transdc_resp-reg_receiver"/>
</dbReference>